<keyword evidence="2" id="KW-1133">Transmembrane helix</keyword>
<feature type="compositionally biased region" description="Basic residues" evidence="1">
    <location>
        <begin position="118"/>
        <end position="128"/>
    </location>
</feature>
<evidence type="ECO:0000313" key="4">
    <source>
        <dbReference type="Proteomes" id="UP000235786"/>
    </source>
</evidence>
<dbReference type="Proteomes" id="UP000235786">
    <property type="component" value="Unassembled WGS sequence"/>
</dbReference>
<sequence length="172" mass="17984">MSASAVSSLYSVLATSSPQQPGNGPAPGDVGSSAGSSAGDSDAGAAGSSSGSIELSRGAIIAIIVCAVSVCILGVVSAVLWYLAKKRSWEIRARIRSSARRVVTALTPRRSTFPKDMHSKRRSSRRVSTRLDDIPGSPKEANSDVEKGNPKVTSFVMAEPPKKSKWAKKIGR</sequence>
<feature type="compositionally biased region" description="Low complexity" evidence="1">
    <location>
        <begin position="26"/>
        <end position="48"/>
    </location>
</feature>
<keyword evidence="2" id="KW-0472">Membrane</keyword>
<feature type="transmembrane region" description="Helical" evidence="2">
    <location>
        <begin position="59"/>
        <end position="84"/>
    </location>
</feature>
<feature type="region of interest" description="Disordered" evidence="1">
    <location>
        <begin position="112"/>
        <end position="152"/>
    </location>
</feature>
<dbReference type="OrthoDB" id="5425637at2759"/>
<keyword evidence="2" id="KW-0812">Transmembrane</keyword>
<name>A0A2J6R9M9_HYAVF</name>
<dbReference type="AlphaFoldDB" id="A0A2J6R9M9"/>
<evidence type="ECO:0000256" key="1">
    <source>
        <dbReference type="SAM" id="MobiDB-lite"/>
    </source>
</evidence>
<proteinExistence type="predicted"/>
<accession>A0A2J6R9M9</accession>
<reference evidence="3 4" key="1">
    <citation type="submission" date="2016-04" db="EMBL/GenBank/DDBJ databases">
        <title>A degradative enzymes factory behind the ericoid mycorrhizal symbiosis.</title>
        <authorList>
            <consortium name="DOE Joint Genome Institute"/>
            <person name="Martino E."/>
            <person name="Morin E."/>
            <person name="Grelet G."/>
            <person name="Kuo A."/>
            <person name="Kohler A."/>
            <person name="Daghino S."/>
            <person name="Barry K."/>
            <person name="Choi C."/>
            <person name="Cichocki N."/>
            <person name="Clum A."/>
            <person name="Copeland A."/>
            <person name="Hainaut M."/>
            <person name="Haridas S."/>
            <person name="Labutti K."/>
            <person name="Lindquist E."/>
            <person name="Lipzen A."/>
            <person name="Khouja H.-R."/>
            <person name="Murat C."/>
            <person name="Ohm R."/>
            <person name="Olson A."/>
            <person name="Spatafora J."/>
            <person name="Veneault-Fourrey C."/>
            <person name="Henrissat B."/>
            <person name="Grigoriev I."/>
            <person name="Martin F."/>
            <person name="Perotto S."/>
        </authorList>
    </citation>
    <scope>NUCLEOTIDE SEQUENCE [LARGE SCALE GENOMIC DNA]</scope>
    <source>
        <strain evidence="3 4">F</strain>
    </source>
</reference>
<keyword evidence="4" id="KW-1185">Reference proteome</keyword>
<evidence type="ECO:0000256" key="2">
    <source>
        <dbReference type="SAM" id="Phobius"/>
    </source>
</evidence>
<organism evidence="3 4">
    <name type="scientific">Hyaloscypha variabilis (strain UAMH 11265 / GT02V1 / F)</name>
    <name type="common">Meliniomyces variabilis</name>
    <dbReference type="NCBI Taxonomy" id="1149755"/>
    <lineage>
        <taxon>Eukaryota</taxon>
        <taxon>Fungi</taxon>
        <taxon>Dikarya</taxon>
        <taxon>Ascomycota</taxon>
        <taxon>Pezizomycotina</taxon>
        <taxon>Leotiomycetes</taxon>
        <taxon>Helotiales</taxon>
        <taxon>Hyaloscyphaceae</taxon>
        <taxon>Hyaloscypha</taxon>
        <taxon>Hyaloscypha variabilis</taxon>
    </lineage>
</organism>
<gene>
    <name evidence="3" type="ORF">L207DRAFT_587522</name>
</gene>
<protein>
    <submittedName>
        <fullName evidence="3">Uncharacterized protein</fullName>
    </submittedName>
</protein>
<feature type="region of interest" description="Disordered" evidence="1">
    <location>
        <begin position="15"/>
        <end position="48"/>
    </location>
</feature>
<evidence type="ECO:0000313" key="3">
    <source>
        <dbReference type="EMBL" id="PMD35210.1"/>
    </source>
</evidence>
<dbReference type="EMBL" id="KZ613952">
    <property type="protein sequence ID" value="PMD35210.1"/>
    <property type="molecule type" value="Genomic_DNA"/>
</dbReference>